<dbReference type="SMART" id="SM00388">
    <property type="entry name" value="HisKA"/>
    <property type="match status" value="1"/>
</dbReference>
<dbReference type="InterPro" id="IPR003594">
    <property type="entry name" value="HATPase_dom"/>
</dbReference>
<dbReference type="CDD" id="cd00082">
    <property type="entry name" value="HisKA"/>
    <property type="match status" value="1"/>
</dbReference>
<dbReference type="STRING" id="1795632.TH606_01805"/>
<dbReference type="Pfam" id="PF02518">
    <property type="entry name" value="HATPase_c"/>
    <property type="match status" value="1"/>
</dbReference>
<name>A0A177E933_9BACT</name>
<keyword evidence="5" id="KW-0472">Membrane</keyword>
<evidence type="ECO:0000256" key="3">
    <source>
        <dbReference type="ARBA" id="ARBA00022553"/>
    </source>
</evidence>
<feature type="domain" description="Histidine kinase" evidence="6">
    <location>
        <begin position="291"/>
        <end position="498"/>
    </location>
</feature>
<accession>A0A177E933</accession>
<proteinExistence type="predicted"/>
<dbReference type="PRINTS" id="PR00344">
    <property type="entry name" value="BCTRLSENSOR"/>
</dbReference>
<dbReference type="PROSITE" id="PS50109">
    <property type="entry name" value="HIS_KIN"/>
    <property type="match status" value="1"/>
</dbReference>
<dbReference type="InterPro" id="IPR036097">
    <property type="entry name" value="HisK_dim/P_sf"/>
</dbReference>
<dbReference type="SUPFAM" id="SSF47384">
    <property type="entry name" value="Homodimeric domain of signal transducing histidine kinase"/>
    <property type="match status" value="1"/>
</dbReference>
<keyword evidence="3" id="KW-0597">Phosphoprotein</keyword>
<keyword evidence="5" id="KW-1133">Transmembrane helix</keyword>
<dbReference type="GO" id="GO:0000155">
    <property type="term" value="F:phosphorelay sensor kinase activity"/>
    <property type="evidence" value="ECO:0007669"/>
    <property type="project" value="InterPro"/>
</dbReference>
<dbReference type="CDD" id="cd00075">
    <property type="entry name" value="HATPase"/>
    <property type="match status" value="1"/>
</dbReference>
<dbReference type="Gene3D" id="1.10.287.130">
    <property type="match status" value="1"/>
</dbReference>
<keyword evidence="4" id="KW-0175">Coiled coil</keyword>
<dbReference type="InterPro" id="IPR036890">
    <property type="entry name" value="HATPase_C_sf"/>
</dbReference>
<feature type="transmembrane region" description="Helical" evidence="5">
    <location>
        <begin position="6"/>
        <end position="28"/>
    </location>
</feature>
<dbReference type="EC" id="2.7.13.3" evidence="2"/>
<evidence type="ECO:0000256" key="1">
    <source>
        <dbReference type="ARBA" id="ARBA00000085"/>
    </source>
</evidence>
<dbReference type="PANTHER" id="PTHR43547:SF2">
    <property type="entry name" value="HYBRID SIGNAL TRANSDUCTION HISTIDINE KINASE C"/>
    <property type="match status" value="1"/>
</dbReference>
<evidence type="ECO:0000256" key="4">
    <source>
        <dbReference type="SAM" id="Coils"/>
    </source>
</evidence>
<dbReference type="RefSeq" id="WP_068540983.1">
    <property type="nucleotide sequence ID" value="NZ_LSFI01000005.1"/>
</dbReference>
<dbReference type="EMBL" id="LSFI01000005">
    <property type="protein sequence ID" value="OAG28463.1"/>
    <property type="molecule type" value="Genomic_DNA"/>
</dbReference>
<dbReference type="Proteomes" id="UP000076964">
    <property type="component" value="Unassembled WGS sequence"/>
</dbReference>
<organism evidence="7 8">
    <name type="scientific">Thermodesulfatator autotrophicus</name>
    <dbReference type="NCBI Taxonomy" id="1795632"/>
    <lineage>
        <taxon>Bacteria</taxon>
        <taxon>Pseudomonadati</taxon>
        <taxon>Thermodesulfobacteriota</taxon>
        <taxon>Thermodesulfobacteria</taxon>
        <taxon>Thermodesulfobacteriales</taxon>
        <taxon>Thermodesulfatatoraceae</taxon>
        <taxon>Thermodesulfatator</taxon>
    </lineage>
</organism>
<dbReference type="PANTHER" id="PTHR43547">
    <property type="entry name" value="TWO-COMPONENT HISTIDINE KINASE"/>
    <property type="match status" value="1"/>
</dbReference>
<gene>
    <name evidence="7" type="ORF">TH606_01805</name>
</gene>
<comment type="catalytic activity">
    <reaction evidence="1">
        <text>ATP + protein L-histidine = ADP + protein N-phospho-L-histidine.</text>
        <dbReference type="EC" id="2.7.13.3"/>
    </reaction>
</comment>
<evidence type="ECO:0000256" key="2">
    <source>
        <dbReference type="ARBA" id="ARBA00012438"/>
    </source>
</evidence>
<keyword evidence="8" id="KW-1185">Reference proteome</keyword>
<dbReference type="SUPFAM" id="SSF55874">
    <property type="entry name" value="ATPase domain of HSP90 chaperone/DNA topoisomerase II/histidine kinase"/>
    <property type="match status" value="1"/>
</dbReference>
<dbReference type="Gene3D" id="3.30.565.10">
    <property type="entry name" value="Histidine kinase-like ATPase, C-terminal domain"/>
    <property type="match status" value="1"/>
</dbReference>
<dbReference type="SMART" id="SM00387">
    <property type="entry name" value="HATPase_c"/>
    <property type="match status" value="1"/>
</dbReference>
<evidence type="ECO:0000313" key="8">
    <source>
        <dbReference type="Proteomes" id="UP000076964"/>
    </source>
</evidence>
<feature type="coiled-coil region" evidence="4">
    <location>
        <begin position="262"/>
        <end position="327"/>
    </location>
</feature>
<sequence>MVDRLSLWKINLVFFLVLFGLLNLSFYFHHKEIEKFFVEHVQQDSYTLTEVIRLNMETGSLAEKIIKNILYHFLSNTSSFIDYLDSIEPFSPDELLGFIQENGLAGIFIERSNGEIISVPEGWLPEIDICQNSLTYIKEYNLFVFCRENLTFLKKVIIGSRVENIKPFYEKISIESIINRISKLPNVRSVEIVPQKIKQPKVSLFNKNFKIEMPFQNKTLIVYLKAKNLELLEKKLKERYLILSSSLSLIGLILTVIFYFFQKKYLENIRNYERSLAQQKEEVALGRAAATIAHEIKNPINNISLALQRLIKEAKSLSQEELKLLELLNKSLLQSTKTIDSLLNYVRIGKNFNKEKVELSSIVLEMLERYQLLLKDKKINVSTELEKLFIIGNRELLLQALENLILNALEASKENGTLAISLKKQGKYAVLTIKNSGELPPKDKLEEIFNPYVTFKTKGTGLGLALVKKIIEAHNGEVYAEITNDNLFKIEIRLPRLKNENTHS</sequence>
<dbReference type="InterPro" id="IPR003661">
    <property type="entry name" value="HisK_dim/P_dom"/>
</dbReference>
<dbReference type="InterPro" id="IPR005467">
    <property type="entry name" value="His_kinase_dom"/>
</dbReference>
<reference evidence="7 8" key="1">
    <citation type="submission" date="2016-02" db="EMBL/GenBank/DDBJ databases">
        <title>Draft genome sequence of Thermodesulfatator sp. S606.</title>
        <authorList>
            <person name="Lai Q."/>
            <person name="Cao J."/>
            <person name="Dupont S."/>
            <person name="Shao Z."/>
            <person name="Jebbar M."/>
            <person name="Alain K."/>
        </authorList>
    </citation>
    <scope>NUCLEOTIDE SEQUENCE [LARGE SCALE GENOMIC DNA]</scope>
    <source>
        <strain evidence="7 8">S606</strain>
    </source>
</reference>
<keyword evidence="5" id="KW-0812">Transmembrane</keyword>
<dbReference type="AlphaFoldDB" id="A0A177E933"/>
<dbReference type="InterPro" id="IPR004358">
    <property type="entry name" value="Sig_transdc_His_kin-like_C"/>
</dbReference>
<evidence type="ECO:0000256" key="5">
    <source>
        <dbReference type="SAM" id="Phobius"/>
    </source>
</evidence>
<comment type="caution">
    <text evidence="7">The sequence shown here is derived from an EMBL/GenBank/DDBJ whole genome shotgun (WGS) entry which is preliminary data.</text>
</comment>
<evidence type="ECO:0000313" key="7">
    <source>
        <dbReference type="EMBL" id="OAG28463.1"/>
    </source>
</evidence>
<dbReference type="Pfam" id="PF00512">
    <property type="entry name" value="HisKA"/>
    <property type="match status" value="1"/>
</dbReference>
<feature type="transmembrane region" description="Helical" evidence="5">
    <location>
        <begin position="240"/>
        <end position="261"/>
    </location>
</feature>
<evidence type="ECO:0000259" key="6">
    <source>
        <dbReference type="PROSITE" id="PS50109"/>
    </source>
</evidence>
<protein>
    <recommendedName>
        <fullName evidence="2">histidine kinase</fullName>
        <ecNumber evidence="2">2.7.13.3</ecNumber>
    </recommendedName>
</protein>